<comment type="subcellular location">
    <subcellularLocation>
        <location evidence="1">Membrane</location>
        <topology evidence="1">Multi-pass membrane protein</topology>
    </subcellularLocation>
</comment>
<gene>
    <name evidence="8" type="ORF">ROJ8625_03843</name>
</gene>
<evidence type="ECO:0000313" key="8">
    <source>
        <dbReference type="EMBL" id="SLN72510.1"/>
    </source>
</evidence>
<evidence type="ECO:0000256" key="5">
    <source>
        <dbReference type="ARBA" id="ARBA00023136"/>
    </source>
</evidence>
<feature type="domain" description="GtrA/DPMS transmembrane" evidence="7">
    <location>
        <begin position="9"/>
        <end position="122"/>
    </location>
</feature>
<evidence type="ECO:0000256" key="3">
    <source>
        <dbReference type="ARBA" id="ARBA00022692"/>
    </source>
</evidence>
<keyword evidence="9" id="KW-1185">Reference proteome</keyword>
<evidence type="ECO:0000256" key="6">
    <source>
        <dbReference type="SAM" id="Phobius"/>
    </source>
</evidence>
<dbReference type="PANTHER" id="PTHR38459:SF1">
    <property type="entry name" value="PROPHAGE BACTOPRENOL-LINKED GLUCOSE TRANSLOCASE HOMOLOG"/>
    <property type="match status" value="1"/>
</dbReference>
<feature type="transmembrane region" description="Helical" evidence="6">
    <location>
        <begin position="40"/>
        <end position="60"/>
    </location>
</feature>
<keyword evidence="4 6" id="KW-1133">Transmembrane helix</keyword>
<feature type="transmembrane region" description="Helical" evidence="6">
    <location>
        <begin position="7"/>
        <end position="28"/>
    </location>
</feature>
<dbReference type="RefSeq" id="WP_085793548.1">
    <property type="nucleotide sequence ID" value="NZ_FWFK01000008.1"/>
</dbReference>
<dbReference type="Proteomes" id="UP000193570">
    <property type="component" value="Unassembled WGS sequence"/>
</dbReference>
<dbReference type="OrthoDB" id="7667275at2"/>
<keyword evidence="5 6" id="KW-0472">Membrane</keyword>
<feature type="transmembrane region" description="Helical" evidence="6">
    <location>
        <begin position="99"/>
        <end position="122"/>
    </location>
</feature>
<comment type="similarity">
    <text evidence="2">Belongs to the GtrA family.</text>
</comment>
<dbReference type="InterPro" id="IPR007267">
    <property type="entry name" value="GtrA_DPMS_TM"/>
</dbReference>
<evidence type="ECO:0000256" key="4">
    <source>
        <dbReference type="ARBA" id="ARBA00022989"/>
    </source>
</evidence>
<dbReference type="EMBL" id="FWFK01000008">
    <property type="protein sequence ID" value="SLN72510.1"/>
    <property type="molecule type" value="Genomic_DNA"/>
</dbReference>
<evidence type="ECO:0000256" key="1">
    <source>
        <dbReference type="ARBA" id="ARBA00004141"/>
    </source>
</evidence>
<sequence length="133" mass="13705">MPRTARLLRFGIVGAGVAALYVLLYVAFLRAGIPQGVANVAAFLIAVAVQYAGQGAFTFGRPLADPAQALRFAVMIGLGLLTSAVVTGAIGPAAGLPDWASAALVAVVLPLQNFVLMSLWVFTGGAQLRDHTQ</sequence>
<dbReference type="PANTHER" id="PTHR38459">
    <property type="entry name" value="PROPHAGE BACTOPRENOL-LINKED GLUCOSE TRANSLOCASE HOMOLOG"/>
    <property type="match status" value="1"/>
</dbReference>
<dbReference type="AlphaFoldDB" id="A0A1X7A7Z4"/>
<dbReference type="InterPro" id="IPR051401">
    <property type="entry name" value="GtrA_CellWall_Glycosyl"/>
</dbReference>
<reference evidence="8 9" key="1">
    <citation type="submission" date="2017-03" db="EMBL/GenBank/DDBJ databases">
        <authorList>
            <person name="Afonso C.L."/>
            <person name="Miller P.J."/>
            <person name="Scott M.A."/>
            <person name="Spackman E."/>
            <person name="Goraichik I."/>
            <person name="Dimitrov K.M."/>
            <person name="Suarez D.L."/>
            <person name="Swayne D.E."/>
        </authorList>
    </citation>
    <scope>NUCLEOTIDE SEQUENCE [LARGE SCALE GENOMIC DNA]</scope>
    <source>
        <strain evidence="8 9">CECT 8625</strain>
    </source>
</reference>
<name>A0A1X7A7Z4_9RHOB</name>
<proteinExistence type="inferred from homology"/>
<dbReference type="Pfam" id="PF04138">
    <property type="entry name" value="GtrA_DPMS_TM"/>
    <property type="match status" value="1"/>
</dbReference>
<protein>
    <submittedName>
        <fullName evidence="8">GtrA-like protein</fullName>
    </submittedName>
</protein>
<dbReference type="GO" id="GO:0005886">
    <property type="term" value="C:plasma membrane"/>
    <property type="evidence" value="ECO:0007669"/>
    <property type="project" value="TreeGrafter"/>
</dbReference>
<evidence type="ECO:0000259" key="7">
    <source>
        <dbReference type="Pfam" id="PF04138"/>
    </source>
</evidence>
<dbReference type="GO" id="GO:0000271">
    <property type="term" value="P:polysaccharide biosynthetic process"/>
    <property type="evidence" value="ECO:0007669"/>
    <property type="project" value="InterPro"/>
</dbReference>
<organism evidence="8 9">
    <name type="scientific">Roseivivax jejudonensis</name>
    <dbReference type="NCBI Taxonomy" id="1529041"/>
    <lineage>
        <taxon>Bacteria</taxon>
        <taxon>Pseudomonadati</taxon>
        <taxon>Pseudomonadota</taxon>
        <taxon>Alphaproteobacteria</taxon>
        <taxon>Rhodobacterales</taxon>
        <taxon>Roseobacteraceae</taxon>
        <taxon>Roseivivax</taxon>
    </lineage>
</organism>
<evidence type="ECO:0000313" key="9">
    <source>
        <dbReference type="Proteomes" id="UP000193570"/>
    </source>
</evidence>
<evidence type="ECO:0000256" key="2">
    <source>
        <dbReference type="ARBA" id="ARBA00009399"/>
    </source>
</evidence>
<keyword evidence="3 6" id="KW-0812">Transmembrane</keyword>
<accession>A0A1X7A7Z4</accession>
<feature type="transmembrane region" description="Helical" evidence="6">
    <location>
        <begin position="72"/>
        <end position="93"/>
    </location>
</feature>